<dbReference type="HOGENOM" id="CLU_3226369_0_0_11"/>
<proteinExistence type="predicted"/>
<dbReference type="AlphaFoldDB" id="U2R425"/>
<gene>
    <name evidence="2" type="ORF">N136_03672</name>
</gene>
<dbReference type="Proteomes" id="UP000016605">
    <property type="component" value="Unassembled WGS sequence"/>
</dbReference>
<feature type="compositionally biased region" description="Acidic residues" evidence="1">
    <location>
        <begin position="15"/>
        <end position="27"/>
    </location>
</feature>
<protein>
    <submittedName>
        <fullName evidence="2">Uncharacterized protein</fullName>
    </submittedName>
</protein>
<accession>U2R425</accession>
<evidence type="ECO:0000313" key="3">
    <source>
        <dbReference type="Proteomes" id="UP000016605"/>
    </source>
</evidence>
<sequence>MSWNAWVPDDRDAPPLEDEPPMPDFGDDPYAGVPFDDVPPAGAPL</sequence>
<dbReference type="EMBL" id="AWVQ01000549">
    <property type="protein sequence ID" value="ERK69990.1"/>
    <property type="molecule type" value="Genomic_DNA"/>
</dbReference>
<reference evidence="2 3" key="1">
    <citation type="submission" date="2013-08" db="EMBL/GenBank/DDBJ databases">
        <authorList>
            <person name="Weinstock G."/>
            <person name="Sodergren E."/>
            <person name="Wylie T."/>
            <person name="Fulton L."/>
            <person name="Fulton R."/>
            <person name="Fronick C."/>
            <person name="O'Laughlin M."/>
            <person name="Godfrey J."/>
            <person name="Miner T."/>
            <person name="Herter B."/>
            <person name="Appelbaum E."/>
            <person name="Cordes M."/>
            <person name="Lek S."/>
            <person name="Wollam A."/>
            <person name="Pepin K.H."/>
            <person name="Palsikar V.B."/>
            <person name="Mitreva M."/>
            <person name="Wilson R.K."/>
        </authorList>
    </citation>
    <scope>NUCLEOTIDE SEQUENCE [LARGE SCALE GENOMIC DNA]</scope>
    <source>
        <strain evidence="2 3">ATCC 14665</strain>
    </source>
</reference>
<evidence type="ECO:0000313" key="2">
    <source>
        <dbReference type="EMBL" id="ERK69990.1"/>
    </source>
</evidence>
<evidence type="ECO:0000256" key="1">
    <source>
        <dbReference type="SAM" id="MobiDB-lite"/>
    </source>
</evidence>
<organism evidence="2 3">
    <name type="scientific">Leifsonia aquatica ATCC 14665</name>
    <dbReference type="NCBI Taxonomy" id="1358026"/>
    <lineage>
        <taxon>Bacteria</taxon>
        <taxon>Bacillati</taxon>
        <taxon>Actinomycetota</taxon>
        <taxon>Actinomycetes</taxon>
        <taxon>Micrococcales</taxon>
        <taxon>Microbacteriaceae</taxon>
        <taxon>Leifsonia</taxon>
    </lineage>
</organism>
<name>U2R425_LEIAQ</name>
<comment type="caution">
    <text evidence="2">The sequence shown here is derived from an EMBL/GenBank/DDBJ whole genome shotgun (WGS) entry which is preliminary data.</text>
</comment>
<feature type="non-terminal residue" evidence="2">
    <location>
        <position position="45"/>
    </location>
</feature>
<feature type="region of interest" description="Disordered" evidence="1">
    <location>
        <begin position="1"/>
        <end position="45"/>
    </location>
</feature>